<evidence type="ECO:0000313" key="3">
    <source>
        <dbReference type="EMBL" id="GIH73873.1"/>
    </source>
</evidence>
<dbReference type="EMBL" id="BOOH01000001">
    <property type="protein sequence ID" value="GIH73873.1"/>
    <property type="molecule type" value="Genomic_DNA"/>
</dbReference>
<accession>A0A8J3RKC5</accession>
<feature type="domain" description="DUF7824" evidence="2">
    <location>
        <begin position="664"/>
        <end position="743"/>
    </location>
</feature>
<name>A0A8J3RKC5_9ACTN</name>
<proteinExistence type="predicted"/>
<organism evidence="3 4">
    <name type="scientific">Planobispora longispora</name>
    <dbReference type="NCBI Taxonomy" id="28887"/>
    <lineage>
        <taxon>Bacteria</taxon>
        <taxon>Bacillati</taxon>
        <taxon>Actinomycetota</taxon>
        <taxon>Actinomycetes</taxon>
        <taxon>Streptosporangiales</taxon>
        <taxon>Streptosporangiaceae</taxon>
        <taxon>Planobispora</taxon>
    </lineage>
</organism>
<comment type="caution">
    <text evidence="3">The sequence shown here is derived from an EMBL/GenBank/DDBJ whole genome shotgun (WGS) entry which is preliminary data.</text>
</comment>
<dbReference type="Proteomes" id="UP000616724">
    <property type="component" value="Unassembled WGS sequence"/>
</dbReference>
<reference evidence="3 4" key="1">
    <citation type="submission" date="2021-01" db="EMBL/GenBank/DDBJ databases">
        <title>Whole genome shotgun sequence of Planobispora longispora NBRC 13918.</title>
        <authorList>
            <person name="Komaki H."/>
            <person name="Tamura T."/>
        </authorList>
    </citation>
    <scope>NUCLEOTIDE SEQUENCE [LARGE SCALE GENOMIC DNA]</scope>
    <source>
        <strain evidence="3 4">NBRC 13918</strain>
    </source>
</reference>
<evidence type="ECO:0000313" key="4">
    <source>
        <dbReference type="Proteomes" id="UP000616724"/>
    </source>
</evidence>
<dbReference type="RefSeq" id="WP_203888605.1">
    <property type="nucleotide sequence ID" value="NZ_BOOH01000001.1"/>
</dbReference>
<evidence type="ECO:0000256" key="1">
    <source>
        <dbReference type="SAM" id="MobiDB-lite"/>
    </source>
</evidence>
<feature type="region of interest" description="Disordered" evidence="1">
    <location>
        <begin position="359"/>
        <end position="381"/>
    </location>
</feature>
<keyword evidence="4" id="KW-1185">Reference proteome</keyword>
<dbReference type="Pfam" id="PF25148">
    <property type="entry name" value="DUF7824"/>
    <property type="match status" value="1"/>
</dbReference>
<dbReference type="InterPro" id="IPR056726">
    <property type="entry name" value="DUF7824"/>
</dbReference>
<evidence type="ECO:0000259" key="2">
    <source>
        <dbReference type="Pfam" id="PF25148"/>
    </source>
</evidence>
<gene>
    <name evidence="3" type="ORF">Plo01_03020</name>
</gene>
<protein>
    <recommendedName>
        <fullName evidence="2">DUF7824 domain-containing protein</fullName>
    </recommendedName>
</protein>
<dbReference type="AlphaFoldDB" id="A0A8J3RKC5"/>
<sequence length="1070" mass="114856">MSVWEEVRALIDAGDADKVAARVAELDQAERREVAGELPGHLAAAREAAHRAVAEKESRLLAERDQAGRLRKREFIRYAAERGIAREDYYRHWVESRQDGWGENLHGHWLHGWGPDTRMAERDSWIDPMRAAGAGAIAGAAAVVSWLNRGDFTRWGSPADAVEPVVRAVAARPAEWRADLAVRLALKVRARRRTRDGDPDDRNLPLALALLAQTGVAPPEHDPLVAGWVSMTPDADRLRDDPLLDVLLPRIFQAQGVGRALREERSDPLAPHSWLGVLTTLAGEGRISRELLLSGCTGRFLRGGDATDLRFFARLHELLEPSEAEVAARARDYLRLLPVAPGPVAELALKHLRRLDGSPSGAVAGPDPVGAPGTAGSGTVVAGGGTAAETLDPADVVEALEGLLFRAEGGLVRAGLAWLEEQLKADPGRADGLAPALASALGHQAHAVQERAVRLAVKHAAAFTPSAARTLREATGQLPPDLHNRMAAAFGGELLEGPGPEPEPEEVLEPREIPRLPAATAFPPVPETPRDVAALYGKGDWTAAERFLAGFVRHAARDRAGLREALAAHRAPIVDKHLWWYPEEWAAALVAELAQPGAGYVPEGFAFLNEPRESESREHESWGFAFLSGALRLLNEVGQAAGLAPLSAPPRPAAGHIPGAWEASAPHRFILHRYAEILTALRDGTLPPLLLATPTLDTGHLDPSELVARLEALEEAGAEPLPADLLQALLRLPRTAADPAVTARAAALTSAAGREAARWLAGEGMPDPEVTVRWFCAPERANSWWEVARDWWTGGERPAGHWLDEWEPEGELKPWQAMAVVSITPAGSPAPPAGSGTLGRAVAALAAELLVPPAPIAEEVFGYYGKCADWWPGVMPSHREVVAAHLVPIRFWSDRAAGSVHRRLTDLAVRQGPAGQAITLLLAERLAGGPSAHPLRALQHLAATGALPAAHLGAELGQRVRRSWATIEDVQAVLEDTVRQGAHREAWAMTAEILPAVLPAPGVRPRKVLLDFVVFARKLAGWAAASGEIPEVAAAAARRGDNRLLRECRSLHAFLTSPARTGEKRTGEKP</sequence>